<dbReference type="Pfam" id="PF04474">
    <property type="entry name" value="DUF554"/>
    <property type="match status" value="1"/>
</dbReference>
<reference evidence="2 3" key="1">
    <citation type="submission" date="2015-01" db="EMBL/GenBank/DDBJ databases">
        <title>Desulfovibrio sp. JC271 draft genome sequence.</title>
        <authorList>
            <person name="Shivani Y."/>
            <person name="Subhash Y."/>
            <person name="Sasikala C."/>
            <person name="Ramana C.V."/>
        </authorList>
    </citation>
    <scope>NUCLEOTIDE SEQUENCE [LARGE SCALE GENOMIC DNA]</scope>
    <source>
        <strain evidence="2 3">JC271</strain>
    </source>
</reference>
<keyword evidence="1" id="KW-0812">Transmembrane</keyword>
<dbReference type="PANTHER" id="PTHR36111:SF2">
    <property type="entry name" value="INNER MEMBRANE PROTEIN"/>
    <property type="match status" value="1"/>
</dbReference>
<dbReference type="OrthoDB" id="9797976at2"/>
<name>A0A1B7XJS9_9BACT</name>
<protein>
    <submittedName>
        <fullName evidence="2">Membrane protein</fullName>
    </submittedName>
</protein>
<feature type="transmembrane region" description="Helical" evidence="1">
    <location>
        <begin position="99"/>
        <end position="121"/>
    </location>
</feature>
<dbReference type="RefSeq" id="WP_066852804.1">
    <property type="nucleotide sequence ID" value="NZ_JXMS01000004.1"/>
</dbReference>
<dbReference type="Proteomes" id="UP000091979">
    <property type="component" value="Unassembled WGS sequence"/>
</dbReference>
<comment type="caution">
    <text evidence="2">The sequence shown here is derived from an EMBL/GenBank/DDBJ whole genome shotgun (WGS) entry which is preliminary data.</text>
</comment>
<dbReference type="InterPro" id="IPR007563">
    <property type="entry name" value="DUF554"/>
</dbReference>
<accession>A0A1B7XJS9</accession>
<dbReference type="PATRIC" id="fig|1560234.3.peg.2646"/>
<feature type="transmembrane region" description="Helical" evidence="1">
    <location>
        <begin position="141"/>
        <end position="163"/>
    </location>
</feature>
<feature type="transmembrane region" description="Helical" evidence="1">
    <location>
        <begin position="32"/>
        <end position="52"/>
    </location>
</feature>
<keyword evidence="1" id="KW-1133">Transmembrane helix</keyword>
<keyword evidence="3" id="KW-1185">Reference proteome</keyword>
<organism evidence="2 3">
    <name type="scientific">Halodesulfovibrio spirochaetisodalis</name>
    <dbReference type="NCBI Taxonomy" id="1560234"/>
    <lineage>
        <taxon>Bacteria</taxon>
        <taxon>Pseudomonadati</taxon>
        <taxon>Thermodesulfobacteriota</taxon>
        <taxon>Desulfovibrionia</taxon>
        <taxon>Desulfovibrionales</taxon>
        <taxon>Desulfovibrionaceae</taxon>
        <taxon>Halodesulfovibrio</taxon>
    </lineage>
</organism>
<feature type="transmembrane region" description="Helical" evidence="1">
    <location>
        <begin position="184"/>
        <end position="203"/>
    </location>
</feature>
<evidence type="ECO:0000256" key="1">
    <source>
        <dbReference type="SAM" id="Phobius"/>
    </source>
</evidence>
<evidence type="ECO:0000313" key="3">
    <source>
        <dbReference type="Proteomes" id="UP000091979"/>
    </source>
</evidence>
<dbReference type="AlphaFoldDB" id="A0A1B7XJS9"/>
<dbReference type="EMBL" id="JXMS01000004">
    <property type="protein sequence ID" value="OBQ55782.1"/>
    <property type="molecule type" value="Genomic_DNA"/>
</dbReference>
<proteinExistence type="predicted"/>
<keyword evidence="1" id="KW-0472">Membrane</keyword>
<feature type="transmembrane region" description="Helical" evidence="1">
    <location>
        <begin position="58"/>
        <end position="78"/>
    </location>
</feature>
<evidence type="ECO:0000313" key="2">
    <source>
        <dbReference type="EMBL" id="OBQ55782.1"/>
    </source>
</evidence>
<feature type="transmembrane region" description="Helical" evidence="1">
    <location>
        <begin position="6"/>
        <end position="25"/>
    </location>
</feature>
<dbReference type="PANTHER" id="PTHR36111">
    <property type="entry name" value="INNER MEMBRANE PROTEIN-RELATED"/>
    <property type="match status" value="1"/>
</dbReference>
<feature type="transmembrane region" description="Helical" evidence="1">
    <location>
        <begin position="209"/>
        <end position="227"/>
    </location>
</feature>
<sequence>MILPVGSLFNVACIIAGGAFGLALGGKLPDRVRNIVFSGLGLCVLIIGIQMGMQSKNLLVLVFSVLLGSIAGELLNLEKGLTLAADKLKSMVKSNNSKFTDGFVSTSVLFCIGSMAILGSFEEGLRGEHTILFAKSILDGFAAMAFAATYGAGVLFSALPVFIYQGTLTEFATFLQPIMTDSMMTELTATGGALIIGIGINLLELRTISLTNMLPALLFAPVLAYFFG</sequence>
<gene>
    <name evidence="2" type="ORF">SP90_03905</name>
</gene>